<evidence type="ECO:0000313" key="2">
    <source>
        <dbReference type="EMBL" id="RUR25361.1"/>
    </source>
</evidence>
<proteinExistence type="predicted"/>
<evidence type="ECO:0000313" key="3">
    <source>
        <dbReference type="Proteomes" id="UP000247152"/>
    </source>
</evidence>
<reference evidence="1 3" key="1">
    <citation type="submission" date="2018-05" db="EMBL/GenBank/DDBJ databases">
        <title>Legionella qingyii sp.nov., whole genome shotgun sequence.</title>
        <authorList>
            <person name="Wu H."/>
            <person name="Zhu Q."/>
            <person name="Hu C."/>
        </authorList>
    </citation>
    <scope>NUCLEOTIDE SEQUENCE [LARGE SCALE GENOMIC DNA]</scope>
    <source>
        <strain evidence="1 3">HEB18</strain>
    </source>
</reference>
<dbReference type="OrthoDB" id="5657141at2"/>
<dbReference type="Proteomes" id="UP000247152">
    <property type="component" value="Unassembled WGS sequence"/>
</dbReference>
<dbReference type="Proteomes" id="UP000287374">
    <property type="component" value="Unassembled WGS sequence"/>
</dbReference>
<keyword evidence="4" id="KW-1185">Reference proteome</keyword>
<evidence type="ECO:0000313" key="1">
    <source>
        <dbReference type="EMBL" id="PWY55216.1"/>
    </source>
</evidence>
<accession>A0A317U375</accession>
<evidence type="ECO:0000313" key="4">
    <source>
        <dbReference type="Proteomes" id="UP000287374"/>
    </source>
</evidence>
<reference evidence="2 4" key="2">
    <citation type="submission" date="2018-12" db="EMBL/GenBank/DDBJ databases">
        <title>Legionella sp,whole genome shotgun sequence.</title>
        <authorList>
            <person name="Wu H."/>
        </authorList>
    </citation>
    <scope>NUCLEOTIDE SEQUENCE [LARGE SCALE GENOMIC DNA]</scope>
    <source>
        <strain evidence="2">Km489</strain>
        <strain evidence="4">km489</strain>
    </source>
</reference>
<dbReference type="RefSeq" id="WP_110143206.1">
    <property type="nucleotide sequence ID" value="NZ_QHJG01000021.1"/>
</dbReference>
<dbReference type="EMBL" id="QHJG01000021">
    <property type="protein sequence ID" value="PWY55216.1"/>
    <property type="molecule type" value="Genomic_DNA"/>
</dbReference>
<dbReference type="EMBL" id="RZGX01000003">
    <property type="protein sequence ID" value="RUR25361.1"/>
    <property type="molecule type" value="Genomic_DNA"/>
</dbReference>
<comment type="caution">
    <text evidence="1">The sequence shown here is derived from an EMBL/GenBank/DDBJ whole genome shotgun (WGS) entry which is preliminary data.</text>
</comment>
<gene>
    <name evidence="1" type="ORF">DGG96_13655</name>
    <name evidence="2" type="ORF">ELY20_02575</name>
</gene>
<organism evidence="1 3">
    <name type="scientific">Legionella qingyii</name>
    <dbReference type="NCBI Taxonomy" id="2184757"/>
    <lineage>
        <taxon>Bacteria</taxon>
        <taxon>Pseudomonadati</taxon>
        <taxon>Pseudomonadota</taxon>
        <taxon>Gammaproteobacteria</taxon>
        <taxon>Legionellales</taxon>
        <taxon>Legionellaceae</taxon>
        <taxon>Legionella</taxon>
    </lineage>
</organism>
<name>A0A317U375_9GAMM</name>
<dbReference type="AlphaFoldDB" id="A0A317U375"/>
<sequence>MQFKANFFKKSTPINSYNWVMNNCTVKVITAEQRDFINSKEGQQLMDQLFDSQNQDHYLKVARQIEEKMESLSGGYNSSFCFQ</sequence>
<protein>
    <submittedName>
        <fullName evidence="1">Uncharacterized protein</fullName>
    </submittedName>
</protein>